<evidence type="ECO:0000256" key="6">
    <source>
        <dbReference type="ARBA" id="ARBA00023098"/>
    </source>
</evidence>
<dbReference type="GO" id="GO:0008915">
    <property type="term" value="F:lipid-A-disaccharide synthase activity"/>
    <property type="evidence" value="ECO:0007669"/>
    <property type="project" value="UniProtKB-EC"/>
</dbReference>
<evidence type="ECO:0000256" key="7">
    <source>
        <dbReference type="ARBA" id="ARBA00048975"/>
    </source>
</evidence>
<evidence type="ECO:0000256" key="3">
    <source>
        <dbReference type="ARBA" id="ARBA00022556"/>
    </source>
</evidence>
<dbReference type="Pfam" id="PF02684">
    <property type="entry name" value="LpxB"/>
    <property type="match status" value="1"/>
</dbReference>
<evidence type="ECO:0000256" key="5">
    <source>
        <dbReference type="ARBA" id="ARBA00022679"/>
    </source>
</evidence>
<evidence type="ECO:0000256" key="1">
    <source>
        <dbReference type="ARBA" id="ARBA00012687"/>
    </source>
</evidence>
<reference evidence="8" key="1">
    <citation type="submission" date="2018-05" db="EMBL/GenBank/DDBJ databases">
        <authorList>
            <person name="Lanie J.A."/>
            <person name="Ng W.-L."/>
            <person name="Kazmierczak K.M."/>
            <person name="Andrzejewski T.M."/>
            <person name="Davidsen T.M."/>
            <person name="Wayne K.J."/>
            <person name="Tettelin H."/>
            <person name="Glass J.I."/>
            <person name="Rusch D."/>
            <person name="Podicherti R."/>
            <person name="Tsui H.-C.T."/>
            <person name="Winkler M.E."/>
        </authorList>
    </citation>
    <scope>NUCLEOTIDE SEQUENCE</scope>
</reference>
<dbReference type="PANTHER" id="PTHR30372">
    <property type="entry name" value="LIPID-A-DISACCHARIDE SYNTHASE"/>
    <property type="match status" value="1"/>
</dbReference>
<dbReference type="EC" id="2.4.1.182" evidence="1"/>
<accession>A0A381PRU1</accession>
<dbReference type="NCBIfam" id="TIGR00215">
    <property type="entry name" value="lpxB"/>
    <property type="match status" value="1"/>
</dbReference>
<dbReference type="SUPFAM" id="SSF53756">
    <property type="entry name" value="UDP-Glycosyltransferase/glycogen phosphorylase"/>
    <property type="match status" value="1"/>
</dbReference>
<organism evidence="8">
    <name type="scientific">marine metagenome</name>
    <dbReference type="NCBI Taxonomy" id="408172"/>
    <lineage>
        <taxon>unclassified sequences</taxon>
        <taxon>metagenomes</taxon>
        <taxon>ecological metagenomes</taxon>
    </lineage>
</organism>
<evidence type="ECO:0000256" key="2">
    <source>
        <dbReference type="ARBA" id="ARBA00022516"/>
    </source>
</evidence>
<sequence length="375" mass="40881">MVLAGEASGDEHAARVVAALKARWPRSRFLGIGGQRMKNQGVELYAELDGLAVMGLAEVIPRLPFLYRLSQRLVSLLDRGDVDLVIPVDYSGFNLRIAKAAHRRGLPVLYYIAPKVWAWGARRVRKLATYTNRLALIFPFEAEALVRAGVNATFVGHPLLETSAAEPDRRAFCRKWGLDAQRPILALLPGSRPQELRRHLSIFLEAGHRVEDRSPEVQLVLACASSISPSAFRALAVPVVDDARSLLAHSAVALVKSGTSTLEAALEGTPFVAVYRTHPITYAVARGLLQVDRISLPNLIAGRDVVPEIIQNQATPDRLAELILRLLEPDCTERTDMISGLLSVRASLGEPGASMRVAGLAEDLLEDAWGPRLPG</sequence>
<proteinExistence type="predicted"/>
<protein>
    <recommendedName>
        <fullName evidence="1">lipid-A-disaccharide synthase</fullName>
        <ecNumber evidence="1">2.4.1.182</ecNumber>
    </recommendedName>
</protein>
<dbReference type="AlphaFoldDB" id="A0A381PRU1"/>
<dbReference type="GO" id="GO:0005543">
    <property type="term" value="F:phospholipid binding"/>
    <property type="evidence" value="ECO:0007669"/>
    <property type="project" value="TreeGrafter"/>
</dbReference>
<keyword evidence="2" id="KW-0444">Lipid biosynthesis</keyword>
<dbReference type="EMBL" id="UINC01001055">
    <property type="protein sequence ID" value="SUZ69198.1"/>
    <property type="molecule type" value="Genomic_DNA"/>
</dbReference>
<name>A0A381PRU1_9ZZZZ</name>
<dbReference type="GO" id="GO:0009245">
    <property type="term" value="P:lipid A biosynthetic process"/>
    <property type="evidence" value="ECO:0007669"/>
    <property type="project" value="UniProtKB-KW"/>
</dbReference>
<keyword evidence="5" id="KW-0808">Transferase</keyword>
<evidence type="ECO:0000313" key="8">
    <source>
        <dbReference type="EMBL" id="SUZ69198.1"/>
    </source>
</evidence>
<evidence type="ECO:0000256" key="4">
    <source>
        <dbReference type="ARBA" id="ARBA00022676"/>
    </source>
</evidence>
<keyword evidence="6" id="KW-0443">Lipid metabolism</keyword>
<dbReference type="PANTHER" id="PTHR30372:SF4">
    <property type="entry name" value="LIPID-A-DISACCHARIDE SYNTHASE, MITOCHONDRIAL-RELATED"/>
    <property type="match status" value="1"/>
</dbReference>
<keyword evidence="4" id="KW-0328">Glycosyltransferase</keyword>
<keyword evidence="3" id="KW-0441">Lipid A biosynthesis</keyword>
<comment type="catalytic activity">
    <reaction evidence="7">
        <text>a lipid X + a UDP-2-N,3-O-bis[(3R)-3-hydroxyacyl]-alpha-D-glucosamine = a lipid A disaccharide + UDP + H(+)</text>
        <dbReference type="Rhea" id="RHEA:67828"/>
        <dbReference type="ChEBI" id="CHEBI:15378"/>
        <dbReference type="ChEBI" id="CHEBI:58223"/>
        <dbReference type="ChEBI" id="CHEBI:137748"/>
        <dbReference type="ChEBI" id="CHEBI:176338"/>
        <dbReference type="ChEBI" id="CHEBI:176343"/>
        <dbReference type="EC" id="2.4.1.182"/>
    </reaction>
</comment>
<gene>
    <name evidence="8" type="ORF">METZ01_LOCUS22052</name>
</gene>
<dbReference type="GO" id="GO:0016020">
    <property type="term" value="C:membrane"/>
    <property type="evidence" value="ECO:0007669"/>
    <property type="project" value="GOC"/>
</dbReference>
<dbReference type="InterPro" id="IPR003835">
    <property type="entry name" value="Glyco_trans_19"/>
</dbReference>